<proteinExistence type="predicted"/>
<protein>
    <submittedName>
        <fullName evidence="1">Uncharacterized protein</fullName>
    </submittedName>
</protein>
<comment type="caution">
    <text evidence="1">The sequence shown here is derived from an EMBL/GenBank/DDBJ whole genome shotgun (WGS) entry which is preliminary data.</text>
</comment>
<reference evidence="1 2" key="1">
    <citation type="submission" date="2019-05" db="EMBL/GenBank/DDBJ databases">
        <title>Another draft genome of Portunus trituberculatus and its Hox gene families provides insights of decapod evolution.</title>
        <authorList>
            <person name="Jeong J.-H."/>
            <person name="Song I."/>
            <person name="Kim S."/>
            <person name="Choi T."/>
            <person name="Kim D."/>
            <person name="Ryu S."/>
            <person name="Kim W."/>
        </authorList>
    </citation>
    <scope>NUCLEOTIDE SEQUENCE [LARGE SCALE GENOMIC DNA]</scope>
    <source>
        <tissue evidence="1">Muscle</tissue>
    </source>
</reference>
<dbReference type="AlphaFoldDB" id="A0A5B7E6L2"/>
<gene>
    <name evidence="1" type="ORF">E2C01_021618</name>
</gene>
<evidence type="ECO:0000313" key="1">
    <source>
        <dbReference type="EMBL" id="MPC28414.1"/>
    </source>
</evidence>
<evidence type="ECO:0000313" key="2">
    <source>
        <dbReference type="Proteomes" id="UP000324222"/>
    </source>
</evidence>
<keyword evidence="2" id="KW-1185">Reference proteome</keyword>
<sequence>MVGTKTLLRADGAAGGARVALWELGGWGWWGWPLGAGWAGGSATRDVGLCKAAGKVLWWHLRNTATASQRSARKWVGREKDGRGGVGW</sequence>
<accession>A0A5B7E6L2</accession>
<dbReference type="EMBL" id="VSRR010001909">
    <property type="protein sequence ID" value="MPC28414.1"/>
    <property type="molecule type" value="Genomic_DNA"/>
</dbReference>
<name>A0A5B7E6L2_PORTR</name>
<organism evidence="1 2">
    <name type="scientific">Portunus trituberculatus</name>
    <name type="common">Swimming crab</name>
    <name type="synonym">Neptunus trituberculatus</name>
    <dbReference type="NCBI Taxonomy" id="210409"/>
    <lineage>
        <taxon>Eukaryota</taxon>
        <taxon>Metazoa</taxon>
        <taxon>Ecdysozoa</taxon>
        <taxon>Arthropoda</taxon>
        <taxon>Crustacea</taxon>
        <taxon>Multicrustacea</taxon>
        <taxon>Malacostraca</taxon>
        <taxon>Eumalacostraca</taxon>
        <taxon>Eucarida</taxon>
        <taxon>Decapoda</taxon>
        <taxon>Pleocyemata</taxon>
        <taxon>Brachyura</taxon>
        <taxon>Eubrachyura</taxon>
        <taxon>Portunoidea</taxon>
        <taxon>Portunidae</taxon>
        <taxon>Portuninae</taxon>
        <taxon>Portunus</taxon>
    </lineage>
</organism>
<dbReference type="Proteomes" id="UP000324222">
    <property type="component" value="Unassembled WGS sequence"/>
</dbReference>